<comment type="pathway">
    <text evidence="2">Lipid metabolism; sphingolipid metabolism.</text>
</comment>
<dbReference type="EMBL" id="JAHHHN010000006">
    <property type="protein sequence ID" value="MBW4561896.1"/>
    <property type="molecule type" value="Genomic_DNA"/>
</dbReference>
<dbReference type="PANTHER" id="PTHR12726">
    <property type="entry name" value="CERAMIDE GLUCOSYLTRANSFERASE"/>
    <property type="match status" value="1"/>
</dbReference>
<dbReference type="AlphaFoldDB" id="A0A951PYA8"/>
<dbReference type="SUPFAM" id="SSF53448">
    <property type="entry name" value="Nucleotide-diphospho-sugar transferases"/>
    <property type="match status" value="1"/>
</dbReference>
<keyword evidence="4" id="KW-0328">Glycosyltransferase</keyword>
<dbReference type="InterPro" id="IPR029044">
    <property type="entry name" value="Nucleotide-diphossugar_trans"/>
</dbReference>
<dbReference type="CDD" id="cd02520">
    <property type="entry name" value="Glucosylceramide_synthase"/>
    <property type="match status" value="1"/>
</dbReference>
<evidence type="ECO:0000313" key="11">
    <source>
        <dbReference type="Proteomes" id="UP000715781"/>
    </source>
</evidence>
<dbReference type="InterPro" id="IPR017835">
    <property type="entry name" value="Hopen-assoc_HpnI"/>
</dbReference>
<keyword evidence="6 9" id="KW-0812">Transmembrane</keyword>
<organism evidence="10 11">
    <name type="scientific">Mojavia pulchra JT2-VF2</name>
    <dbReference type="NCBI Taxonomy" id="287848"/>
    <lineage>
        <taxon>Bacteria</taxon>
        <taxon>Bacillati</taxon>
        <taxon>Cyanobacteriota</taxon>
        <taxon>Cyanophyceae</taxon>
        <taxon>Nostocales</taxon>
        <taxon>Nostocaceae</taxon>
    </lineage>
</organism>
<evidence type="ECO:0000256" key="6">
    <source>
        <dbReference type="ARBA" id="ARBA00022692"/>
    </source>
</evidence>
<evidence type="ECO:0000256" key="4">
    <source>
        <dbReference type="ARBA" id="ARBA00022676"/>
    </source>
</evidence>
<dbReference type="PANTHER" id="PTHR12726:SF0">
    <property type="entry name" value="CERAMIDE GLUCOSYLTRANSFERASE"/>
    <property type="match status" value="1"/>
</dbReference>
<evidence type="ECO:0000256" key="9">
    <source>
        <dbReference type="SAM" id="Phobius"/>
    </source>
</evidence>
<reference evidence="10" key="2">
    <citation type="journal article" date="2022" name="Microbiol. Resour. Announc.">
        <title>Metagenome Sequencing to Explore Phylogenomics of Terrestrial Cyanobacteria.</title>
        <authorList>
            <person name="Ward R.D."/>
            <person name="Stajich J.E."/>
            <person name="Johansen J.R."/>
            <person name="Huntemann M."/>
            <person name="Clum A."/>
            <person name="Foster B."/>
            <person name="Foster B."/>
            <person name="Roux S."/>
            <person name="Palaniappan K."/>
            <person name="Varghese N."/>
            <person name="Mukherjee S."/>
            <person name="Reddy T.B.K."/>
            <person name="Daum C."/>
            <person name="Copeland A."/>
            <person name="Chen I.A."/>
            <person name="Ivanova N.N."/>
            <person name="Kyrpides N.C."/>
            <person name="Shapiro N."/>
            <person name="Eloe-Fadrosh E.A."/>
            <person name="Pietrasiak N."/>
        </authorList>
    </citation>
    <scope>NUCLEOTIDE SEQUENCE</scope>
    <source>
        <strain evidence="10">JT2-VF2</strain>
    </source>
</reference>
<keyword evidence="7 9" id="KW-1133">Transmembrane helix</keyword>
<dbReference type="NCBIfam" id="TIGR03472">
    <property type="entry name" value="HpnI"/>
    <property type="match status" value="1"/>
</dbReference>
<feature type="transmembrane region" description="Helical" evidence="9">
    <location>
        <begin position="288"/>
        <end position="307"/>
    </location>
</feature>
<dbReference type="GO" id="GO:0016020">
    <property type="term" value="C:membrane"/>
    <property type="evidence" value="ECO:0007669"/>
    <property type="project" value="UniProtKB-SubCell"/>
</dbReference>
<reference evidence="10" key="1">
    <citation type="submission" date="2021-05" db="EMBL/GenBank/DDBJ databases">
        <authorList>
            <person name="Pietrasiak N."/>
            <person name="Ward R."/>
            <person name="Stajich J.E."/>
            <person name="Kurbessoian T."/>
        </authorList>
    </citation>
    <scope>NUCLEOTIDE SEQUENCE</scope>
    <source>
        <strain evidence="10">JT2-VF2</strain>
    </source>
</reference>
<gene>
    <name evidence="10" type="primary">hpnI</name>
    <name evidence="10" type="ORF">KME32_12225</name>
</gene>
<name>A0A951PYA8_9NOST</name>
<dbReference type="GO" id="GO:0006679">
    <property type="term" value="P:glucosylceramide biosynthetic process"/>
    <property type="evidence" value="ECO:0007669"/>
    <property type="project" value="TreeGrafter"/>
</dbReference>
<dbReference type="Proteomes" id="UP000715781">
    <property type="component" value="Unassembled WGS sequence"/>
</dbReference>
<keyword evidence="8 9" id="KW-0472">Membrane</keyword>
<proteinExistence type="predicted"/>
<comment type="pathway">
    <text evidence="3">Sphingolipid metabolism.</text>
</comment>
<feature type="transmembrane region" description="Helical" evidence="9">
    <location>
        <begin position="355"/>
        <end position="372"/>
    </location>
</feature>
<evidence type="ECO:0000256" key="8">
    <source>
        <dbReference type="ARBA" id="ARBA00023136"/>
    </source>
</evidence>
<dbReference type="GO" id="GO:0008120">
    <property type="term" value="F:ceramide glucosyltransferase activity"/>
    <property type="evidence" value="ECO:0007669"/>
    <property type="project" value="TreeGrafter"/>
</dbReference>
<feature type="transmembrane region" description="Helical" evidence="9">
    <location>
        <begin position="12"/>
        <end position="34"/>
    </location>
</feature>
<evidence type="ECO:0000313" key="10">
    <source>
        <dbReference type="EMBL" id="MBW4561896.1"/>
    </source>
</evidence>
<evidence type="ECO:0000256" key="7">
    <source>
        <dbReference type="ARBA" id="ARBA00022989"/>
    </source>
</evidence>
<comment type="subcellular location">
    <subcellularLocation>
        <location evidence="1">Membrane</location>
        <topology evidence="1">Multi-pass membrane protein</topology>
    </subcellularLocation>
</comment>
<evidence type="ECO:0000256" key="2">
    <source>
        <dbReference type="ARBA" id="ARBA00004760"/>
    </source>
</evidence>
<protein>
    <submittedName>
        <fullName evidence="10">Bacteriohopanetetrol glucosamine biosynthesis glycosyltransferase HpnI</fullName>
    </submittedName>
</protein>
<accession>A0A951PYA8</accession>
<evidence type="ECO:0000256" key="1">
    <source>
        <dbReference type="ARBA" id="ARBA00004141"/>
    </source>
</evidence>
<feature type="transmembrane region" description="Helical" evidence="9">
    <location>
        <begin position="314"/>
        <end position="335"/>
    </location>
</feature>
<comment type="caution">
    <text evidence="10">The sequence shown here is derived from an EMBL/GenBank/DDBJ whole genome shotgun (WGS) entry which is preliminary data.</text>
</comment>
<sequence>MGFTSFFSLDLALIKLFLIILCLSAIFFYCYGIYAAIAFCSHPHAINREFHPPVTILKPICGVDWEADKNLASFCQQNYPEYQIIFAVRDRNDPGIKVVEKIIQQFPDVDINLVVSDRIIGANLKVSNLANAVTAAKHEILLIADSDIRVGTDYLQRVIQPFQDEQVGVVTCLYRSLAQGWVTILEAIGTACDFHANVLVSNQLEGIKFAFGSTIVIRKQALEAIGGFGAIADYLADDFQLGYLPAEAGYKVVLSDYVVDHVLATSTVADTIARQIRWARCICVSRPWGYLGLLFTYGTVNSLLLLLTTEGSIFSWNVLVITLLLRLVMGWVVGVGILNDPSAKKFLWMIPIRDLIHFVIWCCGFMGTTIEWRGQHLKLIKGGKLVAIANNSPKTLSTPWEGI</sequence>
<evidence type="ECO:0000256" key="3">
    <source>
        <dbReference type="ARBA" id="ARBA00004991"/>
    </source>
</evidence>
<keyword evidence="5" id="KW-0808">Transferase</keyword>
<dbReference type="InterPro" id="IPR025993">
    <property type="entry name" value="Ceramide_glucosylTrfase"/>
</dbReference>
<evidence type="ECO:0000256" key="5">
    <source>
        <dbReference type="ARBA" id="ARBA00022679"/>
    </source>
</evidence>
<dbReference type="Gene3D" id="3.90.550.10">
    <property type="entry name" value="Spore Coat Polysaccharide Biosynthesis Protein SpsA, Chain A"/>
    <property type="match status" value="1"/>
</dbReference>
<dbReference type="Pfam" id="PF13506">
    <property type="entry name" value="Glyco_transf_21"/>
    <property type="match status" value="1"/>
</dbReference>